<dbReference type="EMBL" id="CP064749">
    <property type="protein sequence ID" value="QPC65096.1"/>
    <property type="molecule type" value="Genomic_DNA"/>
</dbReference>
<proteinExistence type="predicted"/>
<evidence type="ECO:0000313" key="2">
    <source>
        <dbReference type="EMBL" id="PTD09647.1"/>
    </source>
</evidence>
<evidence type="ECO:0000313" key="3">
    <source>
        <dbReference type="EMBL" id="QPC65096.1"/>
    </source>
</evidence>
<feature type="region of interest" description="Disordered" evidence="1">
    <location>
        <begin position="133"/>
        <end position="155"/>
    </location>
</feature>
<dbReference type="Proteomes" id="UP000241587">
    <property type="component" value="Unassembled WGS sequence"/>
</dbReference>
<reference evidence="3" key="2">
    <citation type="submission" date="2020-11" db="EMBL/GenBank/DDBJ databases">
        <title>The chromosome-scale genome resource for two endophytic Fusarium species: F. culmorum and F. pseudograminearum.</title>
        <authorList>
            <person name="Yuan Z."/>
        </authorList>
    </citation>
    <scope>NUCLEOTIDE SEQUENCE</scope>
    <source>
        <strain evidence="3">Class2-1B</strain>
    </source>
</reference>
<protein>
    <submittedName>
        <fullName evidence="2">Uncharacterized protein</fullName>
    </submittedName>
</protein>
<reference evidence="2 4" key="1">
    <citation type="submission" date="2018-02" db="EMBL/GenBank/DDBJ databases">
        <title>Fusarium culmorum secondary metabolites in fungal-bacterial-plant interactions.</title>
        <authorList>
            <person name="Schmidt R."/>
        </authorList>
    </citation>
    <scope>NUCLEOTIDE SEQUENCE [LARGE SCALE GENOMIC DNA]</scope>
    <source>
        <strain evidence="2 4">PV</strain>
    </source>
</reference>
<dbReference type="Proteomes" id="UP000663297">
    <property type="component" value="Chromosome 3"/>
</dbReference>
<feature type="compositionally biased region" description="Polar residues" evidence="1">
    <location>
        <begin position="134"/>
        <end position="147"/>
    </location>
</feature>
<dbReference type="EMBL" id="PVEM01000003">
    <property type="protein sequence ID" value="PTD09647.1"/>
    <property type="molecule type" value="Genomic_DNA"/>
</dbReference>
<organism evidence="2 4">
    <name type="scientific">Fusarium culmorum</name>
    <dbReference type="NCBI Taxonomy" id="5516"/>
    <lineage>
        <taxon>Eukaryota</taxon>
        <taxon>Fungi</taxon>
        <taxon>Dikarya</taxon>
        <taxon>Ascomycota</taxon>
        <taxon>Pezizomycotina</taxon>
        <taxon>Sordariomycetes</taxon>
        <taxon>Hypocreomycetidae</taxon>
        <taxon>Hypocreales</taxon>
        <taxon>Nectriaceae</taxon>
        <taxon>Fusarium</taxon>
    </lineage>
</organism>
<keyword evidence="4" id="KW-1185">Reference proteome</keyword>
<name>A0A2T4H1J3_FUSCU</name>
<accession>A0A2T4H1J3</accession>
<sequence length="155" mass="16504">MTSYDSDSRVGICCTWINYPGTSTKQKTWQLTRTVTYRTTPQTIARFSGIDHRNSWIVARVVAFSSQFVSECAQPGCKAGNLGAGTLSSLLSTSPPTWSGSGQGNSMPCLVPSTSALYLSSLSSKALLSSSPLRTSHISTPPASSLTPRFVPHSP</sequence>
<gene>
    <name evidence="2" type="ORF">FCULG_00008401</name>
    <name evidence="3" type="ORF">HYE67_007327</name>
</gene>
<dbReference type="AlphaFoldDB" id="A0A2T4H1J3"/>
<evidence type="ECO:0000256" key="1">
    <source>
        <dbReference type="SAM" id="MobiDB-lite"/>
    </source>
</evidence>
<evidence type="ECO:0000313" key="4">
    <source>
        <dbReference type="Proteomes" id="UP000241587"/>
    </source>
</evidence>
<dbReference type="OMA" id="IDHRNSW"/>